<evidence type="ECO:0000256" key="1">
    <source>
        <dbReference type="SAM" id="MobiDB-lite"/>
    </source>
</evidence>
<feature type="domain" description="Reverse transcriptase" evidence="2">
    <location>
        <begin position="180"/>
        <end position="457"/>
    </location>
</feature>
<dbReference type="Proteomes" id="UP001075354">
    <property type="component" value="Unassembled WGS sequence"/>
</dbReference>
<dbReference type="GO" id="GO:0071897">
    <property type="term" value="P:DNA biosynthetic process"/>
    <property type="evidence" value="ECO:0007669"/>
    <property type="project" value="UniProtKB-ARBA"/>
</dbReference>
<evidence type="ECO:0000313" key="4">
    <source>
        <dbReference type="Proteomes" id="UP001075354"/>
    </source>
</evidence>
<dbReference type="CDD" id="cd01650">
    <property type="entry name" value="RT_nLTR_like"/>
    <property type="match status" value="1"/>
</dbReference>
<evidence type="ECO:0000313" key="3">
    <source>
        <dbReference type="EMBL" id="KAJ1518911.1"/>
    </source>
</evidence>
<protein>
    <recommendedName>
        <fullName evidence="2">Reverse transcriptase domain-containing protein</fullName>
    </recommendedName>
</protein>
<dbReference type="PROSITE" id="PS50878">
    <property type="entry name" value="RT_POL"/>
    <property type="match status" value="1"/>
</dbReference>
<dbReference type="SUPFAM" id="SSF56672">
    <property type="entry name" value="DNA/RNA polymerases"/>
    <property type="match status" value="1"/>
</dbReference>
<dbReference type="EMBL" id="JAPTSV010000837">
    <property type="protein sequence ID" value="KAJ1518911.1"/>
    <property type="molecule type" value="Genomic_DNA"/>
</dbReference>
<feature type="region of interest" description="Disordered" evidence="1">
    <location>
        <begin position="47"/>
        <end position="71"/>
    </location>
</feature>
<reference evidence="3" key="1">
    <citation type="submission" date="2022-12" db="EMBL/GenBank/DDBJ databases">
        <title>Chromosome-level genome assembly of the bean flower thrips Megalurothrips usitatus.</title>
        <authorList>
            <person name="Ma L."/>
            <person name="Liu Q."/>
            <person name="Li H."/>
            <person name="Cai W."/>
        </authorList>
    </citation>
    <scope>NUCLEOTIDE SEQUENCE</scope>
    <source>
        <strain evidence="3">Cailab_2022a</strain>
    </source>
</reference>
<dbReference type="PANTHER" id="PTHR19446">
    <property type="entry name" value="REVERSE TRANSCRIPTASES"/>
    <property type="match status" value="1"/>
</dbReference>
<gene>
    <name evidence="3" type="ORF">ONE63_011483</name>
</gene>
<name>A0AAV7X357_9NEOP</name>
<feature type="compositionally biased region" description="Basic residues" evidence="1">
    <location>
        <begin position="47"/>
        <end position="68"/>
    </location>
</feature>
<accession>A0AAV7X357</accession>
<dbReference type="Pfam" id="PF00078">
    <property type="entry name" value="RVT_1"/>
    <property type="match status" value="1"/>
</dbReference>
<dbReference type="InterPro" id="IPR043502">
    <property type="entry name" value="DNA/RNA_pol_sf"/>
</dbReference>
<sequence length="848" mass="96401">MLRGLKIEVSPQMAEIIDIVLTDVSVGRVDEAIEAFVLDIAKTKPKRKARGSKKTQNSKRKKRAKRSAKRAEKYKRYQQLYEKKVAQLAEEILDGKTDEVLERPDMATLGEFFEQTYADKQLKWPKAKTNGQKHLYYPITWMEVRTQISKLKQTAAGSDGVEREHLRNARLADLMALFNIIWGMRYIPAILRVNRTVLLPKKGDLRDPKNWRPITISSLILRTLNKIVSKRIEATITLHHSQRGFTQTDGIVANTAILQAVIRECKSKARQMMLLSIDLAKAFDRVTPHSIEDALNRQNIDSCTIQYIMANYKNLFTVLECCGDRSDPIQIRRGVKQGDPLSGILFNLILDELMRILAKHAGIEMNGENISALGFADDTVLLAKDAPGMRKHLRELDAWLNKHAMEVNAKKCSAYQSIKIAGTKRTALETSSLFQIGEEKIPALNTSSQLSYLGHAFKSTGQTAPTPARLEQMLARLQEAPLKPWQKLHILSRFLIPRIFHAYQTPAVTAQKLKYVDGKIRSFVKATLHLPKTTPTAFIHAPIRAGGLSVPCLRQQVCIVYKRRLEKLSLQGDAQVKAALSTETFRGLMEKLERISGGLGSRRHMSQRYWQNELHQSALGEGLKDATSKCGAWVLNPPTFWKGRDYIAAVHLRIGLLPTRGAPYVPTQAAICRNPSCRVRESLYHVLQRCPVTHWPRVQRHDAINKTLKDSLKRAGHSVQDAPRFTTQSDRYVPDLLVVSEDKEQAWIIETTVVWEHKDALSKAYDLKYNKYNKPDLLERIREDYRVTNVIVLPYVVGARGCWTSTNQEIWTTFNLPEAAKQIASTAALQWGATIHRHFMRSVWRRPT</sequence>
<comment type="caution">
    <text evidence="3">The sequence shown here is derived from an EMBL/GenBank/DDBJ whole genome shotgun (WGS) entry which is preliminary data.</text>
</comment>
<evidence type="ECO:0000259" key="2">
    <source>
        <dbReference type="PROSITE" id="PS50878"/>
    </source>
</evidence>
<dbReference type="AlphaFoldDB" id="A0AAV7X357"/>
<dbReference type="InterPro" id="IPR000477">
    <property type="entry name" value="RT_dom"/>
</dbReference>
<keyword evidence="4" id="KW-1185">Reference proteome</keyword>
<organism evidence="3 4">
    <name type="scientific">Megalurothrips usitatus</name>
    <name type="common">bean blossom thrips</name>
    <dbReference type="NCBI Taxonomy" id="439358"/>
    <lineage>
        <taxon>Eukaryota</taxon>
        <taxon>Metazoa</taxon>
        <taxon>Ecdysozoa</taxon>
        <taxon>Arthropoda</taxon>
        <taxon>Hexapoda</taxon>
        <taxon>Insecta</taxon>
        <taxon>Pterygota</taxon>
        <taxon>Neoptera</taxon>
        <taxon>Paraneoptera</taxon>
        <taxon>Thysanoptera</taxon>
        <taxon>Terebrantia</taxon>
        <taxon>Thripoidea</taxon>
        <taxon>Thripidae</taxon>
        <taxon>Megalurothrips</taxon>
    </lineage>
</organism>
<proteinExistence type="predicted"/>